<dbReference type="EMBL" id="CALNXK010000247">
    <property type="protein sequence ID" value="CAH3178949.1"/>
    <property type="molecule type" value="Genomic_DNA"/>
</dbReference>
<gene>
    <name evidence="5" type="ORF">PLOB_00021098</name>
</gene>
<dbReference type="PANTHER" id="PTHR10656">
    <property type="entry name" value="CELL FATE DETERMINING PROTEIN MAB21-RELATED"/>
    <property type="match status" value="1"/>
</dbReference>
<dbReference type="Pfam" id="PF20266">
    <property type="entry name" value="Mab-21_C"/>
    <property type="match status" value="1"/>
</dbReference>
<feature type="domain" description="Mab-21-like HhH/H2TH-like" evidence="4">
    <location>
        <begin position="314"/>
        <end position="405"/>
    </location>
</feature>
<feature type="non-terminal residue" evidence="5">
    <location>
        <position position="1"/>
    </location>
</feature>
<protein>
    <recommendedName>
        <fullName evidence="4">Mab-21-like HhH/H2TH-like domain-containing protein</fullName>
    </recommendedName>
</protein>
<sequence length="656" mass="76094">VLSLAFDEKSNIWLQPFSVLINCMFPVEYVYADWIFCQTRSIARRADPESLASPSERVKDTGSQVEGFCIPQLLLRKSNIDQATATTLVIKERWTPDLDKMTENEPFVENNDNKMIPIFTAEHAKDDEMYAKLRLTSEWKDHRPRYKNVSYLHHAFLLPSSDHALAGKTAKTFDGEIREWTYCLHGPVRKLQGGGFTNYEEDDAAVFKYPDAWPKPAMEWLSRPRPSGWPSSELVQEIFESGCHLAPVGRGKRLEEPVDVFKYCRNPEATRANSTLPSATEDSCEKWAMDETEWRTSFSLAENKLGESMSPVQRHVIILLKTIKKFYFPEVISTYYLKILLFWECEKRGQVFWREDNSGSCLLFMLDRLQECLESRHLPHYIMPQSNLLMYKDPSRLKEAAVQVAEVRCNILSKTFNLLRKLQSLTFQSQTYLKNVGLQLEEKLAKMDDKFLSKEDRIKLSSAVRSVFVGKCKDVVASLQQISSMERDNIDMLRVINTSLYAYQSILARNFCALWFLDSSESDNRKVPEEEEFNTFVKQEVQDLSPDKAFYEVVNAFFESARKGLEPSLAIPSTRMMEKLREEQMKSAQKDVEEAKAELKEMLDWLKNSDLKLIEEKVTKKFKEMGFFPTQEEIKKAMDEELEALFQERIKINQDG</sequence>
<keyword evidence="3" id="KW-0175">Coiled coil</keyword>
<organism evidence="5 6">
    <name type="scientific">Porites lobata</name>
    <dbReference type="NCBI Taxonomy" id="104759"/>
    <lineage>
        <taxon>Eukaryota</taxon>
        <taxon>Metazoa</taxon>
        <taxon>Cnidaria</taxon>
        <taxon>Anthozoa</taxon>
        <taxon>Hexacorallia</taxon>
        <taxon>Scleractinia</taxon>
        <taxon>Fungiina</taxon>
        <taxon>Poritidae</taxon>
        <taxon>Porites</taxon>
    </lineage>
</organism>
<evidence type="ECO:0000313" key="6">
    <source>
        <dbReference type="Proteomes" id="UP001159405"/>
    </source>
</evidence>
<dbReference type="Gene3D" id="1.10.1410.40">
    <property type="match status" value="1"/>
</dbReference>
<evidence type="ECO:0000256" key="3">
    <source>
        <dbReference type="SAM" id="Coils"/>
    </source>
</evidence>
<keyword evidence="2" id="KW-0067">ATP-binding</keyword>
<evidence type="ECO:0000313" key="5">
    <source>
        <dbReference type="EMBL" id="CAH3178949.1"/>
    </source>
</evidence>
<keyword evidence="6" id="KW-1185">Reference proteome</keyword>
<dbReference type="InterPro" id="IPR024810">
    <property type="entry name" value="MAB21L/cGLR"/>
</dbReference>
<evidence type="ECO:0000256" key="1">
    <source>
        <dbReference type="ARBA" id="ARBA00001946"/>
    </source>
</evidence>
<proteinExistence type="predicted"/>
<dbReference type="PANTHER" id="PTHR10656:SF69">
    <property type="entry name" value="MAB-21-LIKE HHH_H2TH-LIKE DOMAIN-CONTAINING PROTEIN"/>
    <property type="match status" value="1"/>
</dbReference>
<dbReference type="InterPro" id="IPR046906">
    <property type="entry name" value="Mab-21_HhH/H2TH-like"/>
</dbReference>
<dbReference type="SMART" id="SM01265">
    <property type="entry name" value="Mab-21"/>
    <property type="match status" value="1"/>
</dbReference>
<comment type="cofactor">
    <cofactor evidence="1">
        <name>Mg(2+)</name>
        <dbReference type="ChEBI" id="CHEBI:18420"/>
    </cofactor>
</comment>
<evidence type="ECO:0000256" key="2">
    <source>
        <dbReference type="ARBA" id="ARBA00022840"/>
    </source>
</evidence>
<keyword evidence="2" id="KW-0547">Nucleotide-binding</keyword>
<dbReference type="Proteomes" id="UP001159405">
    <property type="component" value="Unassembled WGS sequence"/>
</dbReference>
<accession>A0ABN8RK53</accession>
<comment type="caution">
    <text evidence="5">The sequence shown here is derived from an EMBL/GenBank/DDBJ whole genome shotgun (WGS) entry which is preliminary data.</text>
</comment>
<name>A0ABN8RK53_9CNID</name>
<reference evidence="5 6" key="1">
    <citation type="submission" date="2022-05" db="EMBL/GenBank/DDBJ databases">
        <authorList>
            <consortium name="Genoscope - CEA"/>
            <person name="William W."/>
        </authorList>
    </citation>
    <scope>NUCLEOTIDE SEQUENCE [LARGE SCALE GENOMIC DNA]</scope>
</reference>
<feature type="coiled-coil region" evidence="3">
    <location>
        <begin position="578"/>
        <end position="609"/>
    </location>
</feature>
<evidence type="ECO:0000259" key="4">
    <source>
        <dbReference type="Pfam" id="PF20266"/>
    </source>
</evidence>